<accession>A0ABS3YWQ4</accession>
<organism evidence="3 4">
    <name type="scientific">Niastella soli</name>
    <dbReference type="NCBI Taxonomy" id="2821487"/>
    <lineage>
        <taxon>Bacteria</taxon>
        <taxon>Pseudomonadati</taxon>
        <taxon>Bacteroidota</taxon>
        <taxon>Chitinophagia</taxon>
        <taxon>Chitinophagales</taxon>
        <taxon>Chitinophagaceae</taxon>
        <taxon>Niastella</taxon>
    </lineage>
</organism>
<dbReference type="InterPro" id="IPR036514">
    <property type="entry name" value="SGNH_hydro_sf"/>
</dbReference>
<keyword evidence="4" id="KW-1185">Reference proteome</keyword>
<gene>
    <name evidence="3" type="ORF">J7I42_18865</name>
</gene>
<proteinExistence type="predicted"/>
<evidence type="ECO:0000313" key="3">
    <source>
        <dbReference type="EMBL" id="MBO9202355.1"/>
    </source>
</evidence>
<keyword evidence="1" id="KW-1133">Transmembrane helix</keyword>
<evidence type="ECO:0000256" key="1">
    <source>
        <dbReference type="SAM" id="Phobius"/>
    </source>
</evidence>
<dbReference type="RefSeq" id="WP_209140401.1">
    <property type="nucleotide sequence ID" value="NZ_JAGHKO010000004.1"/>
</dbReference>
<keyword evidence="1" id="KW-0812">Transmembrane</keyword>
<dbReference type="InterPro" id="IPR013830">
    <property type="entry name" value="SGNH_hydro"/>
</dbReference>
<protein>
    <recommendedName>
        <fullName evidence="2">SGNH hydrolase-type esterase domain-containing protein</fullName>
    </recommendedName>
</protein>
<dbReference type="PANTHER" id="PTHR30383">
    <property type="entry name" value="THIOESTERASE 1/PROTEASE 1/LYSOPHOSPHOLIPASE L1"/>
    <property type="match status" value="1"/>
</dbReference>
<feature type="transmembrane region" description="Helical" evidence="1">
    <location>
        <begin position="12"/>
        <end position="31"/>
    </location>
</feature>
<dbReference type="InterPro" id="IPR051532">
    <property type="entry name" value="Ester_Hydrolysis_Enzymes"/>
</dbReference>
<comment type="caution">
    <text evidence="3">The sequence shown here is derived from an EMBL/GenBank/DDBJ whole genome shotgun (WGS) entry which is preliminary data.</text>
</comment>
<feature type="domain" description="SGNH hydrolase-type esterase" evidence="2">
    <location>
        <begin position="92"/>
        <end position="345"/>
    </location>
</feature>
<dbReference type="Proteomes" id="UP000677244">
    <property type="component" value="Unassembled WGS sequence"/>
</dbReference>
<dbReference type="SUPFAM" id="SSF52266">
    <property type="entry name" value="SGNH hydrolase"/>
    <property type="match status" value="1"/>
</dbReference>
<reference evidence="3 4" key="1">
    <citation type="submission" date="2021-03" db="EMBL/GenBank/DDBJ databases">
        <title>Assistant Professor.</title>
        <authorList>
            <person name="Huq M.A."/>
        </authorList>
    </citation>
    <scope>NUCLEOTIDE SEQUENCE [LARGE SCALE GENOMIC DNA]</scope>
    <source>
        <strain evidence="3 4">MAH-29</strain>
    </source>
</reference>
<dbReference type="EMBL" id="JAGHKO010000004">
    <property type="protein sequence ID" value="MBO9202355.1"/>
    <property type="molecule type" value="Genomic_DNA"/>
</dbReference>
<dbReference type="Pfam" id="PF13472">
    <property type="entry name" value="Lipase_GDSL_2"/>
    <property type="match status" value="1"/>
</dbReference>
<evidence type="ECO:0000259" key="2">
    <source>
        <dbReference type="Pfam" id="PF13472"/>
    </source>
</evidence>
<dbReference type="Gene3D" id="3.40.50.1110">
    <property type="entry name" value="SGNH hydrolase"/>
    <property type="match status" value="1"/>
</dbReference>
<evidence type="ECO:0000313" key="4">
    <source>
        <dbReference type="Proteomes" id="UP000677244"/>
    </source>
</evidence>
<sequence>MANSSLRRKILYSLYLFIVVFALLEILLRIYNPLNFRIRGNQILLPINQKQIINNKINPKLDPVITNSRNSLGFRGPEKPATWNDHLTILTVGGSTTECHFLADNKTWPYQLGQQLNPYFKNLWLNNAGFDGHSSFGHQVLLNDYLIKLKPKMILFYAGINDMENDQPTFHDELNRKGGYSDLKHYIFNNSEVLNLGLNLVRGWRAQKMNNTTNTMIDLSKGKVKIMTDQQIAVRKGQQQKYLTSYQQRLGQLIDTCKQYGIMPVFMTQAILFGRGNDPVTGVNLETFDTGQEMNGRCLLAVLELYNDVTRHVCAQKNVPLIDLSTLLPKNSSYFYDGAHFTNTGALKVAEIITPELKSVISRNFHSFAYE</sequence>
<keyword evidence="1" id="KW-0472">Membrane</keyword>
<name>A0ABS3YWQ4_9BACT</name>